<dbReference type="GO" id="GO:0016586">
    <property type="term" value="C:RSC-type complex"/>
    <property type="evidence" value="ECO:0007669"/>
    <property type="project" value="TreeGrafter"/>
</dbReference>
<dbReference type="InterPro" id="IPR052406">
    <property type="entry name" value="Chromatin_Remodeling_Comp"/>
</dbReference>
<dbReference type="EMBL" id="LXTC01000003">
    <property type="protein sequence ID" value="OBA21096.1"/>
    <property type="molecule type" value="Genomic_DNA"/>
</dbReference>
<proteinExistence type="predicted"/>
<evidence type="ECO:0000256" key="3">
    <source>
        <dbReference type="ARBA" id="ARBA00023163"/>
    </source>
</evidence>
<dbReference type="PROSITE" id="PS51526">
    <property type="entry name" value="RFX_DBD"/>
    <property type="match status" value="1"/>
</dbReference>
<dbReference type="AlphaFoldDB" id="A0A1A0HAQ5"/>
<name>A0A1A0HAQ5_9ASCO</name>
<keyword evidence="3" id="KW-0804">Transcription</keyword>
<feature type="domain" description="RFX-type winged-helix" evidence="5">
    <location>
        <begin position="408"/>
        <end position="509"/>
    </location>
</feature>
<dbReference type="STRING" id="869754.A0A1A0HAQ5"/>
<evidence type="ECO:0000256" key="1">
    <source>
        <dbReference type="ARBA" id="ARBA00022853"/>
    </source>
</evidence>
<evidence type="ECO:0000313" key="7">
    <source>
        <dbReference type="Proteomes" id="UP000092555"/>
    </source>
</evidence>
<dbReference type="PANTHER" id="PTHR22970">
    <property type="entry name" value="AT-RICH INTERACTIVE DOMAIN-CONTAINING PROTEIN 2"/>
    <property type="match status" value="1"/>
</dbReference>
<evidence type="ECO:0000313" key="6">
    <source>
        <dbReference type="EMBL" id="OBA21096.1"/>
    </source>
</evidence>
<keyword evidence="7" id="KW-1185">Reference proteome</keyword>
<protein>
    <recommendedName>
        <fullName evidence="5">RFX-type winged-helix domain-containing protein</fullName>
    </recommendedName>
</protein>
<evidence type="ECO:0000259" key="5">
    <source>
        <dbReference type="PROSITE" id="PS51526"/>
    </source>
</evidence>
<evidence type="ECO:0000256" key="4">
    <source>
        <dbReference type="ARBA" id="ARBA00023242"/>
    </source>
</evidence>
<dbReference type="Proteomes" id="UP000092555">
    <property type="component" value="Unassembled WGS sequence"/>
</dbReference>
<keyword evidence="1" id="KW-0156">Chromatin regulator</keyword>
<organism evidence="6 7">
    <name type="scientific">Metschnikowia bicuspidata var. bicuspidata NRRL YB-4993</name>
    <dbReference type="NCBI Taxonomy" id="869754"/>
    <lineage>
        <taxon>Eukaryota</taxon>
        <taxon>Fungi</taxon>
        <taxon>Dikarya</taxon>
        <taxon>Ascomycota</taxon>
        <taxon>Saccharomycotina</taxon>
        <taxon>Pichiomycetes</taxon>
        <taxon>Metschnikowiaceae</taxon>
        <taxon>Metschnikowia</taxon>
    </lineage>
</organism>
<keyword evidence="4" id="KW-0539">Nucleus</keyword>
<keyword evidence="2" id="KW-0805">Transcription regulation</keyword>
<dbReference type="GO" id="GO:0003677">
    <property type="term" value="F:DNA binding"/>
    <property type="evidence" value="ECO:0007669"/>
    <property type="project" value="InterPro"/>
</dbReference>
<accession>A0A1A0HAQ5</accession>
<dbReference type="GO" id="GO:0006325">
    <property type="term" value="P:chromatin organization"/>
    <property type="evidence" value="ECO:0007669"/>
    <property type="project" value="UniProtKB-KW"/>
</dbReference>
<dbReference type="GO" id="GO:0006355">
    <property type="term" value="P:regulation of DNA-templated transcription"/>
    <property type="evidence" value="ECO:0007669"/>
    <property type="project" value="InterPro"/>
</dbReference>
<dbReference type="PANTHER" id="PTHR22970:SF14">
    <property type="entry name" value="AT-RICH INTERACTIVE DOMAIN-CONTAINING PROTEIN 2"/>
    <property type="match status" value="1"/>
</dbReference>
<reference evidence="6 7" key="1">
    <citation type="submission" date="2016-05" db="EMBL/GenBank/DDBJ databases">
        <title>Comparative genomics of biotechnologically important yeasts.</title>
        <authorList>
            <consortium name="DOE Joint Genome Institute"/>
            <person name="Riley R."/>
            <person name="Haridas S."/>
            <person name="Wolfe K.H."/>
            <person name="Lopes M.R."/>
            <person name="Hittinger C.T."/>
            <person name="Goker M."/>
            <person name="Salamov A."/>
            <person name="Wisecaver J."/>
            <person name="Long T.M."/>
            <person name="Aerts A.L."/>
            <person name="Barry K."/>
            <person name="Choi C."/>
            <person name="Clum A."/>
            <person name="Coughlan A.Y."/>
            <person name="Deshpande S."/>
            <person name="Douglass A.P."/>
            <person name="Hanson S.J."/>
            <person name="Klenk H.-P."/>
            <person name="LaButti K."/>
            <person name="Lapidus A."/>
            <person name="Lindquist E."/>
            <person name="Lipzen A."/>
            <person name="Meier-kolthoff J.P."/>
            <person name="Ohm R.A."/>
            <person name="Otillar R.P."/>
            <person name="Pangilinan J."/>
            <person name="Peng Y."/>
            <person name="Rokas A."/>
            <person name="Rosa C.A."/>
            <person name="Scheuner C."/>
            <person name="Sibirny A.A."/>
            <person name="Slot J.C."/>
            <person name="Stielow J.B."/>
            <person name="Sun H."/>
            <person name="Kurtzman C.P."/>
            <person name="Blackwell M."/>
            <person name="Grigoriev I.V."/>
            <person name="Jeffries T.W."/>
        </authorList>
    </citation>
    <scope>NUCLEOTIDE SEQUENCE [LARGE SCALE GENOMIC DNA]</scope>
    <source>
        <strain evidence="6 7">NRRL YB-4993</strain>
    </source>
</reference>
<dbReference type="RefSeq" id="XP_018711606.1">
    <property type="nucleotide sequence ID" value="XM_018854711.1"/>
</dbReference>
<evidence type="ECO:0000256" key="2">
    <source>
        <dbReference type="ARBA" id="ARBA00023015"/>
    </source>
</evidence>
<gene>
    <name evidence="6" type="ORF">METBIDRAFT_173929</name>
</gene>
<dbReference type="OrthoDB" id="338531at2759"/>
<dbReference type="InterPro" id="IPR003150">
    <property type="entry name" value="DNA-bd_RFX"/>
</dbReference>
<dbReference type="GeneID" id="30027687"/>
<comment type="caution">
    <text evidence="6">The sequence shown here is derived from an EMBL/GenBank/DDBJ whole genome shotgun (WGS) entry which is preliminary data.</text>
</comment>
<sequence>MAPTLMPVQGVARTGVAAENSPAASQGASAYLTSLLAHADLHGAGHPGIAPMDRIIMALKSGLGPETEHALSTLTFYSCNEPKLVDLAACPLIGNALIGFFARPYEAMGRGASEAVSSGTPEHEARGSADAPFRPAELQASVEALLSLRNAAQDLHNQQWLSRAPQFRQHAADALRWLNAWLITPGTPRLYALDKASDTLRESLKHLLDILDPLTCFYVETPRNDPLFAQLLVVLAGTSDKHVLMVVLKCLQHLLFLGGAGGVASRNPDLPDCNNCIDAVQPEHLHVAVRCLLVKDDELNHAVLLFLKQYLALEALHPLHRASVRLSQLLRLHTLVDAAGSQNLHVLMKQLPQLLVARLPLVDPLQVPPPQPLQLKKRSAYCGVPSLTAKLPPDLYSVILTFPEPLRATTWLRCCYEPHGIAPKGATADLPAGEVTQISLWKSYENQFEAIWKDRFNPKWPNLLPAVDFIKNVSLAFPSSEAMVVSVPAADPAQPPRKKFIIKGIQPRQFPVSIDIGNFEALRKNTAVSEEKSAGAVAVGDVDSDAFHGHMDALVDSLLAASDGLSDPYDANAPWYSPINLLSRDILEILVAALLEPDTEGRYRNVFRQYNKDWLPDLVFANPGLVEQAYIDGKWLQYLL</sequence>